<organism evidence="10 11">
    <name type="scientific">Steinernema carpocapsae</name>
    <name type="common">Entomopathogenic nematode</name>
    <dbReference type="NCBI Taxonomy" id="34508"/>
    <lineage>
        <taxon>Eukaryota</taxon>
        <taxon>Metazoa</taxon>
        <taxon>Ecdysozoa</taxon>
        <taxon>Nematoda</taxon>
        <taxon>Chromadorea</taxon>
        <taxon>Rhabditida</taxon>
        <taxon>Tylenchina</taxon>
        <taxon>Panagrolaimomorpha</taxon>
        <taxon>Strongyloidoidea</taxon>
        <taxon>Steinernematidae</taxon>
        <taxon>Steinernema</taxon>
    </lineage>
</organism>
<dbReference type="STRING" id="34508.A0A4U5M3S8"/>
<evidence type="ECO:0000259" key="9">
    <source>
        <dbReference type="Pfam" id="PF05649"/>
    </source>
</evidence>
<comment type="similarity">
    <text evidence="2">Belongs to the peptidase M13 family.</text>
</comment>
<dbReference type="InterPro" id="IPR024079">
    <property type="entry name" value="MetalloPept_cat_dom_sf"/>
</dbReference>
<dbReference type="PANTHER" id="PTHR11733:SF237">
    <property type="entry name" value="NEPRILYSIN-LIKE 4"/>
    <property type="match status" value="1"/>
</dbReference>
<keyword evidence="4" id="KW-0479">Metal-binding</keyword>
<dbReference type="Gene3D" id="1.10.1380.10">
    <property type="entry name" value="Neutral endopeptidase , domain2"/>
    <property type="match status" value="2"/>
</dbReference>
<evidence type="ECO:0000313" key="11">
    <source>
        <dbReference type="Proteomes" id="UP000298663"/>
    </source>
</evidence>
<dbReference type="InterPro" id="IPR000718">
    <property type="entry name" value="Peptidase_M13"/>
</dbReference>
<dbReference type="Proteomes" id="UP000298663">
    <property type="component" value="Unassembled WGS sequence"/>
</dbReference>
<dbReference type="GO" id="GO:0016485">
    <property type="term" value="P:protein processing"/>
    <property type="evidence" value="ECO:0007669"/>
    <property type="project" value="TreeGrafter"/>
</dbReference>
<feature type="domain" description="Peptidase M13 N-terminal" evidence="9">
    <location>
        <begin position="173"/>
        <end position="537"/>
    </location>
</feature>
<dbReference type="Gene3D" id="3.40.390.10">
    <property type="entry name" value="Collagenase (Catalytic Domain)"/>
    <property type="match status" value="2"/>
</dbReference>
<evidence type="ECO:0000256" key="6">
    <source>
        <dbReference type="ARBA" id="ARBA00022833"/>
    </source>
</evidence>
<evidence type="ECO:0000256" key="7">
    <source>
        <dbReference type="ARBA" id="ARBA00023049"/>
    </source>
</evidence>
<comment type="cofactor">
    <cofactor evidence="1">
        <name>Zn(2+)</name>
        <dbReference type="ChEBI" id="CHEBI:29105"/>
    </cofactor>
</comment>
<evidence type="ECO:0008006" key="12">
    <source>
        <dbReference type="Google" id="ProtNLM"/>
    </source>
</evidence>
<dbReference type="Pfam" id="PF01431">
    <property type="entry name" value="Peptidase_M13"/>
    <property type="match status" value="1"/>
</dbReference>
<dbReference type="GO" id="GO:0004222">
    <property type="term" value="F:metalloendopeptidase activity"/>
    <property type="evidence" value="ECO:0007669"/>
    <property type="project" value="InterPro"/>
</dbReference>
<dbReference type="GO" id="GO:0046872">
    <property type="term" value="F:metal ion binding"/>
    <property type="evidence" value="ECO:0007669"/>
    <property type="project" value="UniProtKB-KW"/>
</dbReference>
<keyword evidence="5" id="KW-0378">Hydrolase</keyword>
<evidence type="ECO:0000259" key="8">
    <source>
        <dbReference type="Pfam" id="PF01431"/>
    </source>
</evidence>
<sequence length="811" mass="93251">MARNGFRTAQYGKVRIRKKGEFYILPVVERSRRDNPDRDAVAYGEIGFKFAFLSVGEIVALRRKLNFTPKCARFHEFLELHVLGQRAGQARVKRAGTARESSSKFGGDALISSDGSIKERRRLHSSAAMRSLFPLLVVSVLLPYSLAYRVGEGVGFENAASFLKDAVDKSVDPCEDFYNFTCGGWEVNRKLTPGRTKDSWMWLNGDVVIKQFRALLEDPTRYGSRAMNMMKTIYRKCLDSDVLARSKNAELRAKIDDFGGFPVILGSQWDEANFDFTKLLADVAYAESEVLFCTMAEQDERNVTKQMLNIKGKCSYVMFETHDATYVKPDNSKEMEAIRKFMVHKITLLKGDNLKEGEEIDHEMIKKDVEDMLQFEIKLAVAYNSVDKSKNSVMKLSNVTTLLPQLNWLAFFQAQAPQSVHAHLNSDPEVVVEAPEMLKKTSEILETVPKRTVANYVMWKYFKSWIMKKQLDERYDQVDLDYTAIGMNRFPQRSRPDNCVAVVNHRNFLKHVGSAIYVREYFPAASKAALSKMVDGLPSNSATRTWRWTTRCSTNYKDVVVKEDDSYPEMIQRVQQWDMKRKFEKILEPTDFEDFRIQRAFRQRRLHPVQKPSFVPRWIPDPTRLRPQIPGYMNYGGAGHVIGHEMTHGFDTKGALHDKFGNKANWWDAETKKQFEERSECMKKQYSGYEVPKTGKFVNGESTISENIADNGAVKETFRAYQKYLEENGEEPRIPGFEEYTNEQMFFIAFGHFYCNKMTMQQTLNEVGAAHTPDALRSIGPLRNSPEFAKTFNCPAGSYMNPPDDERCHVW</sequence>
<protein>
    <recommendedName>
        <fullName evidence="12">Peptidase M13 C-terminal domain-containing protein</fullName>
    </recommendedName>
</protein>
<dbReference type="OrthoDB" id="6475849at2759"/>
<dbReference type="InterPro" id="IPR042089">
    <property type="entry name" value="Peptidase_M13_dom_2"/>
</dbReference>
<dbReference type="PRINTS" id="PR00786">
    <property type="entry name" value="NEPRILYSIN"/>
</dbReference>
<evidence type="ECO:0000256" key="4">
    <source>
        <dbReference type="ARBA" id="ARBA00022723"/>
    </source>
</evidence>
<evidence type="ECO:0000256" key="2">
    <source>
        <dbReference type="ARBA" id="ARBA00007357"/>
    </source>
</evidence>
<gene>
    <name evidence="10" type="ORF">L596_027267</name>
</gene>
<reference evidence="10 11" key="2">
    <citation type="journal article" date="2019" name="G3 (Bethesda)">
        <title>Hybrid Assembly of the Genome of the Entomopathogenic Nematode Steinernema carpocapsae Identifies the X-Chromosome.</title>
        <authorList>
            <person name="Serra L."/>
            <person name="Macchietto M."/>
            <person name="Macias-Munoz A."/>
            <person name="McGill C.J."/>
            <person name="Rodriguez I.M."/>
            <person name="Rodriguez B."/>
            <person name="Murad R."/>
            <person name="Mortazavi A."/>
        </authorList>
    </citation>
    <scope>NUCLEOTIDE SEQUENCE [LARGE SCALE GENOMIC DNA]</scope>
    <source>
        <strain evidence="10 11">ALL</strain>
    </source>
</reference>
<name>A0A4U5M3S8_STECR</name>
<evidence type="ECO:0000256" key="1">
    <source>
        <dbReference type="ARBA" id="ARBA00001947"/>
    </source>
</evidence>
<accession>A0A4U5M3S8</accession>
<dbReference type="PANTHER" id="PTHR11733">
    <property type="entry name" value="ZINC METALLOPROTEASE FAMILY M13 NEPRILYSIN-RELATED"/>
    <property type="match status" value="1"/>
</dbReference>
<keyword evidence="6" id="KW-0862">Zinc</keyword>
<dbReference type="EMBL" id="AZBU02000010">
    <property type="protein sequence ID" value="TKR63434.1"/>
    <property type="molecule type" value="Genomic_DNA"/>
</dbReference>
<dbReference type="CDD" id="cd08662">
    <property type="entry name" value="M13"/>
    <property type="match status" value="1"/>
</dbReference>
<keyword evidence="11" id="KW-1185">Reference proteome</keyword>
<evidence type="ECO:0000256" key="5">
    <source>
        <dbReference type="ARBA" id="ARBA00022801"/>
    </source>
</evidence>
<reference evidence="10 11" key="1">
    <citation type="journal article" date="2015" name="Genome Biol.">
        <title>Comparative genomics of Steinernema reveals deeply conserved gene regulatory networks.</title>
        <authorList>
            <person name="Dillman A.R."/>
            <person name="Macchietto M."/>
            <person name="Porter C.F."/>
            <person name="Rogers A."/>
            <person name="Williams B."/>
            <person name="Antoshechkin I."/>
            <person name="Lee M.M."/>
            <person name="Goodwin Z."/>
            <person name="Lu X."/>
            <person name="Lewis E.E."/>
            <person name="Goodrich-Blair H."/>
            <person name="Stock S.P."/>
            <person name="Adams B.J."/>
            <person name="Sternberg P.W."/>
            <person name="Mortazavi A."/>
        </authorList>
    </citation>
    <scope>NUCLEOTIDE SEQUENCE [LARGE SCALE GENOMIC DNA]</scope>
    <source>
        <strain evidence="10 11">ALL</strain>
    </source>
</reference>
<dbReference type="Pfam" id="PF05649">
    <property type="entry name" value="Peptidase_M13_N"/>
    <property type="match status" value="1"/>
</dbReference>
<dbReference type="AlphaFoldDB" id="A0A4U5M3S8"/>
<dbReference type="InterPro" id="IPR018497">
    <property type="entry name" value="Peptidase_M13_C"/>
</dbReference>
<comment type="caution">
    <text evidence="10">The sequence shown here is derived from an EMBL/GenBank/DDBJ whole genome shotgun (WGS) entry which is preliminary data.</text>
</comment>
<dbReference type="SUPFAM" id="SSF55486">
    <property type="entry name" value="Metalloproteases ('zincins'), catalytic domain"/>
    <property type="match status" value="1"/>
</dbReference>
<dbReference type="GO" id="GO:0005886">
    <property type="term" value="C:plasma membrane"/>
    <property type="evidence" value="ECO:0007669"/>
    <property type="project" value="TreeGrafter"/>
</dbReference>
<keyword evidence="7" id="KW-0482">Metalloprotease</keyword>
<evidence type="ECO:0000256" key="3">
    <source>
        <dbReference type="ARBA" id="ARBA00022670"/>
    </source>
</evidence>
<keyword evidence="3" id="KW-0645">Protease</keyword>
<dbReference type="PROSITE" id="PS51885">
    <property type="entry name" value="NEPRILYSIN"/>
    <property type="match status" value="1"/>
</dbReference>
<evidence type="ECO:0000313" key="10">
    <source>
        <dbReference type="EMBL" id="TKR63434.1"/>
    </source>
</evidence>
<feature type="domain" description="Peptidase M13 C-terminal" evidence="8">
    <location>
        <begin position="626"/>
        <end position="808"/>
    </location>
</feature>
<dbReference type="InterPro" id="IPR008753">
    <property type="entry name" value="Peptidase_M13_N"/>
</dbReference>
<proteinExistence type="inferred from homology"/>